<dbReference type="InterPro" id="IPR004852">
    <property type="entry name" value="Di-haem_cyt_c_peroxidsae"/>
</dbReference>
<feature type="binding site" description="covalent" evidence="8">
    <location>
        <position position="96"/>
    </location>
    <ligand>
        <name>heme c</name>
        <dbReference type="ChEBI" id="CHEBI:61717"/>
        <label>1</label>
    </ligand>
</feature>
<accession>A0A1H8PV56</accession>
<dbReference type="InterPro" id="IPR051395">
    <property type="entry name" value="Cytochrome_c_Peroxidase/MauG"/>
</dbReference>
<comment type="cofactor">
    <cofactor evidence="8">
        <name>heme</name>
        <dbReference type="ChEBI" id="CHEBI:30413"/>
    </cofactor>
    <text evidence="8">Binds 2 heme groups.</text>
</comment>
<keyword evidence="3 9" id="KW-0479">Metal-binding</keyword>
<keyword evidence="4" id="KW-0732">Signal</keyword>
<dbReference type="PANTHER" id="PTHR30600">
    <property type="entry name" value="CYTOCHROME C PEROXIDASE-RELATED"/>
    <property type="match status" value="1"/>
</dbReference>
<feature type="binding site" description="axial binding residue" evidence="9">
    <location>
        <position position="250"/>
    </location>
    <ligand>
        <name>heme c</name>
        <dbReference type="ChEBI" id="CHEBI:61717"/>
        <label>2</label>
    </ligand>
    <ligandPart>
        <name>Fe</name>
        <dbReference type="ChEBI" id="CHEBI:18248"/>
    </ligandPart>
</feature>
<dbReference type="PIRSF" id="PIRSF000294">
    <property type="entry name" value="Cytochrome-c_peroxidase"/>
    <property type="match status" value="1"/>
</dbReference>
<name>A0A1H8PV56_9SPHI</name>
<keyword evidence="2 8" id="KW-0349">Heme</keyword>
<dbReference type="InterPro" id="IPR036909">
    <property type="entry name" value="Cyt_c-like_dom_sf"/>
</dbReference>
<comment type="subcellular location">
    <subcellularLocation>
        <location evidence="1">Periplasm</location>
    </subcellularLocation>
</comment>
<dbReference type="Gene3D" id="1.10.760.10">
    <property type="entry name" value="Cytochrome c-like domain"/>
    <property type="match status" value="2"/>
</dbReference>
<feature type="binding site" description="covalent" evidence="8">
    <location>
        <position position="249"/>
    </location>
    <ligand>
        <name>heme c</name>
        <dbReference type="ChEBI" id="CHEBI:61717"/>
        <label>2</label>
    </ligand>
</feature>
<dbReference type="Pfam" id="PF03150">
    <property type="entry name" value="CCP_MauG"/>
    <property type="match status" value="1"/>
</dbReference>
<protein>
    <submittedName>
        <fullName evidence="11">Cytochrome c peroxidase</fullName>
    </submittedName>
</protein>
<feature type="binding site" description="axial binding residue" evidence="9">
    <location>
        <position position="97"/>
    </location>
    <ligand>
        <name>heme c</name>
        <dbReference type="ChEBI" id="CHEBI:61717"/>
        <label>1</label>
    </ligand>
    <ligandPart>
        <name>Fe</name>
        <dbReference type="ChEBI" id="CHEBI:18248"/>
    </ligandPart>
</feature>
<organism evidence="11 12">
    <name type="scientific">Mucilaginibacter gossypiicola</name>
    <dbReference type="NCBI Taxonomy" id="551995"/>
    <lineage>
        <taxon>Bacteria</taxon>
        <taxon>Pseudomonadati</taxon>
        <taxon>Bacteroidota</taxon>
        <taxon>Sphingobacteriia</taxon>
        <taxon>Sphingobacteriales</taxon>
        <taxon>Sphingobacteriaceae</taxon>
        <taxon>Mucilaginibacter</taxon>
    </lineage>
</organism>
<dbReference type="EMBL" id="FOCL01000008">
    <property type="protein sequence ID" value="SEO45825.1"/>
    <property type="molecule type" value="Genomic_DNA"/>
</dbReference>
<dbReference type="AlphaFoldDB" id="A0A1H8PV56"/>
<dbReference type="GO" id="GO:0004130">
    <property type="term" value="F:cytochrome-c peroxidase activity"/>
    <property type="evidence" value="ECO:0007669"/>
    <property type="project" value="TreeGrafter"/>
</dbReference>
<dbReference type="InterPro" id="IPR009056">
    <property type="entry name" value="Cyt_c-like_dom"/>
</dbReference>
<dbReference type="STRING" id="551995.SAMN05192574_108157"/>
<feature type="binding site" description="covalent" evidence="8">
    <location>
        <position position="93"/>
    </location>
    <ligand>
        <name>heme c</name>
        <dbReference type="ChEBI" id="CHEBI:61717"/>
        <label>1</label>
    </ligand>
</feature>
<dbReference type="Proteomes" id="UP000198942">
    <property type="component" value="Unassembled WGS sequence"/>
</dbReference>
<evidence type="ECO:0000256" key="6">
    <source>
        <dbReference type="ARBA" id="ARBA00023002"/>
    </source>
</evidence>
<evidence type="ECO:0000256" key="3">
    <source>
        <dbReference type="ARBA" id="ARBA00022723"/>
    </source>
</evidence>
<dbReference type="GO" id="GO:0020037">
    <property type="term" value="F:heme binding"/>
    <property type="evidence" value="ECO:0007669"/>
    <property type="project" value="InterPro"/>
</dbReference>
<reference evidence="12" key="1">
    <citation type="submission" date="2016-10" db="EMBL/GenBank/DDBJ databases">
        <authorList>
            <person name="Varghese N."/>
            <person name="Submissions S."/>
        </authorList>
    </citation>
    <scope>NUCLEOTIDE SEQUENCE [LARGE SCALE GENOMIC DNA]</scope>
    <source>
        <strain evidence="12">Gh-48</strain>
    </source>
</reference>
<dbReference type="PROSITE" id="PS51007">
    <property type="entry name" value="CYTC"/>
    <property type="match status" value="1"/>
</dbReference>
<evidence type="ECO:0000256" key="9">
    <source>
        <dbReference type="PIRSR" id="PIRSR000294-2"/>
    </source>
</evidence>
<dbReference type="GO" id="GO:0009055">
    <property type="term" value="F:electron transfer activity"/>
    <property type="evidence" value="ECO:0007669"/>
    <property type="project" value="InterPro"/>
</dbReference>
<evidence type="ECO:0000256" key="5">
    <source>
        <dbReference type="ARBA" id="ARBA00022764"/>
    </source>
</evidence>
<dbReference type="GO" id="GO:0042597">
    <property type="term" value="C:periplasmic space"/>
    <property type="evidence" value="ECO:0007669"/>
    <property type="project" value="UniProtKB-SubCell"/>
</dbReference>
<evidence type="ECO:0000313" key="12">
    <source>
        <dbReference type="Proteomes" id="UP000198942"/>
    </source>
</evidence>
<proteinExistence type="predicted"/>
<dbReference type="InterPro" id="IPR026259">
    <property type="entry name" value="MauG/Cytc_peroxidase"/>
</dbReference>
<keyword evidence="5" id="KW-0574">Periplasm</keyword>
<evidence type="ECO:0000313" key="11">
    <source>
        <dbReference type="EMBL" id="SEO45825.1"/>
    </source>
</evidence>
<dbReference type="SUPFAM" id="SSF46626">
    <property type="entry name" value="Cytochrome c"/>
    <property type="match status" value="2"/>
</dbReference>
<feature type="domain" description="Cytochrome c" evidence="10">
    <location>
        <begin position="222"/>
        <end position="361"/>
    </location>
</feature>
<dbReference type="PANTHER" id="PTHR30600:SF10">
    <property type="entry name" value="BLL6722 PROTEIN"/>
    <property type="match status" value="1"/>
</dbReference>
<evidence type="ECO:0000256" key="4">
    <source>
        <dbReference type="ARBA" id="ARBA00022729"/>
    </source>
</evidence>
<dbReference type="GO" id="GO:0046872">
    <property type="term" value="F:metal ion binding"/>
    <property type="evidence" value="ECO:0007669"/>
    <property type="project" value="UniProtKB-KW"/>
</dbReference>
<evidence type="ECO:0000256" key="1">
    <source>
        <dbReference type="ARBA" id="ARBA00004418"/>
    </source>
</evidence>
<comment type="PTM">
    <text evidence="8">Binds 2 heme groups per subunit.</text>
</comment>
<gene>
    <name evidence="11" type="ORF">SAMN05192574_108157</name>
</gene>
<keyword evidence="6" id="KW-0560">Oxidoreductase</keyword>
<keyword evidence="11" id="KW-0575">Peroxidase</keyword>
<evidence type="ECO:0000259" key="10">
    <source>
        <dbReference type="PROSITE" id="PS51007"/>
    </source>
</evidence>
<feature type="binding site" description="covalent" evidence="8">
    <location>
        <position position="246"/>
    </location>
    <ligand>
        <name>heme c</name>
        <dbReference type="ChEBI" id="CHEBI:61717"/>
        <label>2</label>
    </ligand>
</feature>
<dbReference type="RefSeq" id="WP_244281089.1">
    <property type="nucleotide sequence ID" value="NZ_FOCL01000008.1"/>
</dbReference>
<keyword evidence="7 9" id="KW-0408">Iron</keyword>
<evidence type="ECO:0000256" key="8">
    <source>
        <dbReference type="PIRSR" id="PIRSR000294-1"/>
    </source>
</evidence>
<evidence type="ECO:0000256" key="7">
    <source>
        <dbReference type="ARBA" id="ARBA00023004"/>
    </source>
</evidence>
<evidence type="ECO:0000256" key="2">
    <source>
        <dbReference type="ARBA" id="ARBA00022617"/>
    </source>
</evidence>
<keyword evidence="12" id="KW-1185">Reference proteome</keyword>
<sequence>MKDNRQANYKLPLSLRKGKVCLILCLLLVVAGLTAYTGTEPTVPMGDYVFNYPANFGNRINVPANNPTTQQGVYLGRLLFYEPKLSATNTISCGSCHQQSKAFTDGKALSIGVNNGLATRNSMSLANLLWARKFFWDGRAASLEGQVAFPLTNPHEMGQPIEVSVQKLSNTKVYPGLFKIVYGDSTITGERIAKAIAQFERTLISANSRYDQYLRNVYQPTDDELKGMELFNRGADPEKGIRGANCTHCHGGPKTYLELFHNNGLDSISKDEGMAAFTGLVTDRGRFKVPTLRNIALTAPYMHDGRFKTLDEVVDHYSEHIKQSVSLSAFLQGESNEVGGKSLKLQPKEKKQLIAFLNMLTDSTFITDKRFADPHRSTKN</sequence>